<comment type="caution">
    <text evidence="8">The sequence shown here is derived from an EMBL/GenBank/DDBJ whole genome shotgun (WGS) entry which is preliminary data.</text>
</comment>
<evidence type="ECO:0000256" key="5">
    <source>
        <dbReference type="ARBA" id="ARBA00023136"/>
    </source>
</evidence>
<dbReference type="Pfam" id="PF12823">
    <property type="entry name" value="DUF3817"/>
    <property type="match status" value="1"/>
</dbReference>
<feature type="transmembrane region" description="Helical" evidence="6">
    <location>
        <begin position="6"/>
        <end position="24"/>
    </location>
</feature>
<evidence type="ECO:0000256" key="3">
    <source>
        <dbReference type="ARBA" id="ARBA00022692"/>
    </source>
</evidence>
<dbReference type="Proteomes" id="UP000231019">
    <property type="component" value="Unassembled WGS sequence"/>
</dbReference>
<organism evidence="8 9">
    <name type="scientific">bacterium (Candidatus Blackallbacteria) CG17_big_fil_post_rev_8_21_14_2_50_48_46</name>
    <dbReference type="NCBI Taxonomy" id="2014261"/>
    <lineage>
        <taxon>Bacteria</taxon>
        <taxon>Candidatus Blackallbacteria</taxon>
    </lineage>
</organism>
<feature type="domain" description="DUF3817" evidence="7">
    <location>
        <begin position="5"/>
        <end position="91"/>
    </location>
</feature>
<sequence>MNAIQALRLTGILEGFSYLFLLGVAMPLKYLAHMPLAVQITGSVHGLLFILFSISLFQAKLRYQWSLMQTGLAFSAAFIPFGTFVLDRKLKQIEFPLDAV</sequence>
<dbReference type="PANTHER" id="PTHR40077">
    <property type="entry name" value="MEMBRANE PROTEIN-RELATED"/>
    <property type="match status" value="1"/>
</dbReference>
<dbReference type="GO" id="GO:0005886">
    <property type="term" value="C:plasma membrane"/>
    <property type="evidence" value="ECO:0007669"/>
    <property type="project" value="UniProtKB-SubCell"/>
</dbReference>
<keyword evidence="3 6" id="KW-0812">Transmembrane</keyword>
<dbReference type="EMBL" id="PFFQ01000037">
    <property type="protein sequence ID" value="PIW16638.1"/>
    <property type="molecule type" value="Genomic_DNA"/>
</dbReference>
<feature type="transmembrane region" description="Helical" evidence="6">
    <location>
        <begin position="36"/>
        <end position="57"/>
    </location>
</feature>
<evidence type="ECO:0000256" key="4">
    <source>
        <dbReference type="ARBA" id="ARBA00022989"/>
    </source>
</evidence>
<proteinExistence type="predicted"/>
<evidence type="ECO:0000313" key="8">
    <source>
        <dbReference type="EMBL" id="PIW16638.1"/>
    </source>
</evidence>
<protein>
    <recommendedName>
        <fullName evidence="7">DUF3817 domain-containing protein</fullName>
    </recommendedName>
</protein>
<name>A0A2M7G425_9BACT</name>
<keyword evidence="2" id="KW-1003">Cell membrane</keyword>
<evidence type="ECO:0000256" key="2">
    <source>
        <dbReference type="ARBA" id="ARBA00022475"/>
    </source>
</evidence>
<evidence type="ECO:0000256" key="6">
    <source>
        <dbReference type="SAM" id="Phobius"/>
    </source>
</evidence>
<evidence type="ECO:0000259" key="7">
    <source>
        <dbReference type="Pfam" id="PF12823"/>
    </source>
</evidence>
<gene>
    <name evidence="8" type="ORF">COW36_12790</name>
</gene>
<accession>A0A2M7G425</accession>
<reference evidence="8 9" key="1">
    <citation type="submission" date="2017-09" db="EMBL/GenBank/DDBJ databases">
        <title>Depth-based differentiation of microbial function through sediment-hosted aquifers and enrichment of novel symbionts in the deep terrestrial subsurface.</title>
        <authorList>
            <person name="Probst A.J."/>
            <person name="Ladd B."/>
            <person name="Jarett J.K."/>
            <person name="Geller-Mcgrath D.E."/>
            <person name="Sieber C.M."/>
            <person name="Emerson J.B."/>
            <person name="Anantharaman K."/>
            <person name="Thomas B.C."/>
            <person name="Malmstrom R."/>
            <person name="Stieglmeier M."/>
            <person name="Klingl A."/>
            <person name="Woyke T."/>
            <person name="Ryan C.M."/>
            <person name="Banfield J.F."/>
        </authorList>
    </citation>
    <scope>NUCLEOTIDE SEQUENCE [LARGE SCALE GENOMIC DNA]</scope>
    <source>
        <strain evidence="8">CG17_big_fil_post_rev_8_21_14_2_50_48_46</strain>
    </source>
</reference>
<dbReference type="InterPro" id="IPR023845">
    <property type="entry name" value="DUF3817_TM"/>
</dbReference>
<evidence type="ECO:0000313" key="9">
    <source>
        <dbReference type="Proteomes" id="UP000231019"/>
    </source>
</evidence>
<comment type="subcellular location">
    <subcellularLocation>
        <location evidence="1">Cell membrane</location>
        <topology evidence="1">Multi-pass membrane protein</topology>
    </subcellularLocation>
</comment>
<dbReference type="AlphaFoldDB" id="A0A2M7G425"/>
<keyword evidence="4 6" id="KW-1133">Transmembrane helix</keyword>
<evidence type="ECO:0000256" key="1">
    <source>
        <dbReference type="ARBA" id="ARBA00004651"/>
    </source>
</evidence>
<keyword evidence="5 6" id="KW-0472">Membrane</keyword>
<dbReference type="PANTHER" id="PTHR40077:SF1">
    <property type="entry name" value="MEMBRANE PROTEIN"/>
    <property type="match status" value="1"/>
</dbReference>
<dbReference type="NCBIfam" id="TIGR03954">
    <property type="entry name" value="integ_memb_HG"/>
    <property type="match status" value="1"/>
</dbReference>
<feature type="transmembrane region" description="Helical" evidence="6">
    <location>
        <begin position="63"/>
        <end position="86"/>
    </location>
</feature>